<keyword evidence="5" id="KW-0067">ATP-binding</keyword>
<dbReference type="Pfam" id="PF00294">
    <property type="entry name" value="PfkB"/>
    <property type="match status" value="1"/>
</dbReference>
<dbReference type="EMBL" id="QGNZ01000001">
    <property type="protein sequence ID" value="PWS28853.1"/>
    <property type="molecule type" value="Genomic_DNA"/>
</dbReference>
<keyword evidence="4 7" id="KW-0418">Kinase</keyword>
<evidence type="ECO:0000256" key="1">
    <source>
        <dbReference type="ARBA" id="ARBA00010688"/>
    </source>
</evidence>
<dbReference type="SUPFAM" id="SSF53613">
    <property type="entry name" value="Ribokinase-like"/>
    <property type="match status" value="1"/>
</dbReference>
<keyword evidence="3" id="KW-0547">Nucleotide-binding</keyword>
<dbReference type="GO" id="GO:0016301">
    <property type="term" value="F:kinase activity"/>
    <property type="evidence" value="ECO:0007669"/>
    <property type="project" value="UniProtKB-KW"/>
</dbReference>
<organism evidence="7 8">
    <name type="scientific">Pedobacter yonginense</name>
    <dbReference type="NCBI Taxonomy" id="651869"/>
    <lineage>
        <taxon>Bacteria</taxon>
        <taxon>Pseudomonadati</taxon>
        <taxon>Bacteroidota</taxon>
        <taxon>Sphingobacteriia</taxon>
        <taxon>Sphingobacteriales</taxon>
        <taxon>Sphingobacteriaceae</taxon>
        <taxon>Pedobacter</taxon>
    </lineage>
</organism>
<evidence type="ECO:0000313" key="7">
    <source>
        <dbReference type="EMBL" id="PWS28853.1"/>
    </source>
</evidence>
<dbReference type="OrthoDB" id="9813569at2"/>
<evidence type="ECO:0000256" key="3">
    <source>
        <dbReference type="ARBA" id="ARBA00022741"/>
    </source>
</evidence>
<dbReference type="Proteomes" id="UP000245379">
    <property type="component" value="Unassembled WGS sequence"/>
</dbReference>
<gene>
    <name evidence="7" type="ORF">DHW03_03190</name>
</gene>
<dbReference type="PANTHER" id="PTHR43085">
    <property type="entry name" value="HEXOKINASE FAMILY MEMBER"/>
    <property type="match status" value="1"/>
</dbReference>
<keyword evidence="2" id="KW-0808">Transferase</keyword>
<proteinExistence type="inferred from homology"/>
<dbReference type="PANTHER" id="PTHR43085:SF1">
    <property type="entry name" value="PSEUDOURIDINE KINASE-RELATED"/>
    <property type="match status" value="1"/>
</dbReference>
<dbReference type="GO" id="GO:0005524">
    <property type="term" value="F:ATP binding"/>
    <property type="evidence" value="ECO:0007669"/>
    <property type="project" value="UniProtKB-KW"/>
</dbReference>
<sequence length="313" mass="34253">MKDKMNPKGTISGKKVLVVGELLVDIISDQNIESLAFAAQFSTNQGGSSANLCANLKWLGVDAELVASVGNDNLGTFLINELQTVGIANTYINLSTDRQTSIVLVAKNEHTPDFIPYRSADLDIKQVDDQAIEGATIIHSTAFALSKEPARGSILTAFQKARDMGKFISIDWNFAPSIWHTDDGKVIFNEVMALAPLLKISVDDLQRFVGAPLSIEQSIEWLNSLQAEVICLTCGKDGVWYKTKSEAWKHEQALAVEKAVGVTGAGDAFWSGFLSAFIQEKSIDKCVVRALEVAKMKIEKPNPLYKIKLLTNY</sequence>
<reference evidence="7 8" key="1">
    <citation type="submission" date="2018-05" db="EMBL/GenBank/DDBJ databases">
        <title>Pedobacter paludis sp. nov., isolated from wetland soil.</title>
        <authorList>
            <person name="Zhang Y."/>
            <person name="Wang G."/>
        </authorList>
    </citation>
    <scope>NUCLEOTIDE SEQUENCE [LARGE SCALE GENOMIC DNA]</scope>
    <source>
        <strain evidence="7 8">KCTC22721</strain>
    </source>
</reference>
<evidence type="ECO:0000256" key="4">
    <source>
        <dbReference type="ARBA" id="ARBA00022777"/>
    </source>
</evidence>
<evidence type="ECO:0000313" key="8">
    <source>
        <dbReference type="Proteomes" id="UP000245379"/>
    </source>
</evidence>
<protein>
    <submittedName>
        <fullName evidence="7">Carbohydrate kinase</fullName>
    </submittedName>
</protein>
<keyword evidence="8" id="KW-1185">Reference proteome</keyword>
<evidence type="ECO:0000256" key="5">
    <source>
        <dbReference type="ARBA" id="ARBA00022840"/>
    </source>
</evidence>
<feature type="domain" description="Carbohydrate kinase PfkB" evidence="6">
    <location>
        <begin position="14"/>
        <end position="303"/>
    </location>
</feature>
<dbReference type="InterPro" id="IPR050306">
    <property type="entry name" value="PfkB_Carbo_kinase"/>
</dbReference>
<dbReference type="InterPro" id="IPR011611">
    <property type="entry name" value="PfkB_dom"/>
</dbReference>
<evidence type="ECO:0000259" key="6">
    <source>
        <dbReference type="Pfam" id="PF00294"/>
    </source>
</evidence>
<comment type="caution">
    <text evidence="7">The sequence shown here is derived from an EMBL/GenBank/DDBJ whole genome shotgun (WGS) entry which is preliminary data.</text>
</comment>
<evidence type="ECO:0000256" key="2">
    <source>
        <dbReference type="ARBA" id="ARBA00022679"/>
    </source>
</evidence>
<name>A0A317ESL0_9SPHI</name>
<dbReference type="Gene3D" id="3.40.1190.20">
    <property type="match status" value="1"/>
</dbReference>
<accession>A0A317ESL0</accession>
<dbReference type="InterPro" id="IPR029056">
    <property type="entry name" value="Ribokinase-like"/>
</dbReference>
<comment type="similarity">
    <text evidence="1">Belongs to the carbohydrate kinase PfkB family.</text>
</comment>
<dbReference type="AlphaFoldDB" id="A0A317ESL0"/>